<dbReference type="GO" id="GO:0016020">
    <property type="term" value="C:membrane"/>
    <property type="evidence" value="ECO:0007669"/>
    <property type="project" value="TreeGrafter"/>
</dbReference>
<evidence type="ECO:0000313" key="2">
    <source>
        <dbReference type="EMBL" id="KAF3770001.1"/>
    </source>
</evidence>
<dbReference type="Proteomes" id="UP000803844">
    <property type="component" value="Unassembled WGS sequence"/>
</dbReference>
<dbReference type="Gene3D" id="1.20.120.1630">
    <property type="match status" value="1"/>
</dbReference>
<dbReference type="Pfam" id="PF06966">
    <property type="entry name" value="DUF1295"/>
    <property type="match status" value="1"/>
</dbReference>
<accession>A0A9P5CU10</accession>
<gene>
    <name evidence="2" type="ORF">M406DRAFT_354215</name>
</gene>
<dbReference type="OrthoDB" id="201504at2759"/>
<feature type="transmembrane region" description="Helical" evidence="1">
    <location>
        <begin position="53"/>
        <end position="73"/>
    </location>
</feature>
<keyword evidence="1" id="KW-0812">Transmembrane</keyword>
<evidence type="ECO:0000313" key="3">
    <source>
        <dbReference type="Proteomes" id="UP000803844"/>
    </source>
</evidence>
<dbReference type="AlphaFoldDB" id="A0A9P5CU10"/>
<dbReference type="GeneID" id="63839988"/>
<name>A0A9P5CU10_CRYP1</name>
<keyword evidence="1" id="KW-0472">Membrane</keyword>
<dbReference type="EMBL" id="MU032344">
    <property type="protein sequence ID" value="KAF3770001.1"/>
    <property type="molecule type" value="Genomic_DNA"/>
</dbReference>
<evidence type="ECO:0000256" key="1">
    <source>
        <dbReference type="SAM" id="Phobius"/>
    </source>
</evidence>
<keyword evidence="3" id="KW-1185">Reference proteome</keyword>
<keyword evidence="1" id="KW-1133">Transmembrane helix</keyword>
<sequence>MALPALHTFEDCADWSKTVQPYFSHLYELPNKLVDVLQGRQGIVDVYTQTNPLISGFAISVFFGAIFLVVAEFNKNYSQVDRCWSLLPTFYIAHFDLWARLTGVPSARIDALLAFSAVWSARLTYNYWRKGGYTVGSEDYRWDIIRDTIPVWAFKILNVTFISFQQSIILYALAAPVYPILLSIQFRPELDATDMAFVAFELALITTEWFADQQQWDFQNAKHDYRKTAKLPQGYHADDLNRGFITSGLWAYSRHPNFAMEQAIWISLYALSAYITNTFSYWAAAGAVSLISIFFGSTILTEWITAKKYPEYTEYQRQVGKFIPRGANGYQPPVIPVTPVARAEKKKPIKKK</sequence>
<reference evidence="2" key="1">
    <citation type="journal article" date="2020" name="Phytopathology">
        <title>Genome sequence of the chestnut blight fungus Cryphonectria parasitica EP155: A fundamental resource for an archetypical invasive plant pathogen.</title>
        <authorList>
            <person name="Crouch J.A."/>
            <person name="Dawe A."/>
            <person name="Aerts A."/>
            <person name="Barry K."/>
            <person name="Churchill A.C.L."/>
            <person name="Grimwood J."/>
            <person name="Hillman B."/>
            <person name="Milgroom M.G."/>
            <person name="Pangilinan J."/>
            <person name="Smith M."/>
            <person name="Salamov A."/>
            <person name="Schmutz J."/>
            <person name="Yadav J."/>
            <person name="Grigoriev I.V."/>
            <person name="Nuss D."/>
        </authorList>
    </citation>
    <scope>NUCLEOTIDE SEQUENCE</scope>
    <source>
        <strain evidence="2">EP155</strain>
    </source>
</reference>
<dbReference type="InterPro" id="IPR010721">
    <property type="entry name" value="UstE-like"/>
</dbReference>
<feature type="transmembrane region" description="Helical" evidence="1">
    <location>
        <begin position="281"/>
        <end position="300"/>
    </location>
</feature>
<proteinExistence type="predicted"/>
<comment type="caution">
    <text evidence="2">The sequence shown here is derived from an EMBL/GenBank/DDBJ whole genome shotgun (WGS) entry which is preliminary data.</text>
</comment>
<organism evidence="2 3">
    <name type="scientific">Cryphonectria parasitica (strain ATCC 38755 / EP155)</name>
    <dbReference type="NCBI Taxonomy" id="660469"/>
    <lineage>
        <taxon>Eukaryota</taxon>
        <taxon>Fungi</taxon>
        <taxon>Dikarya</taxon>
        <taxon>Ascomycota</taxon>
        <taxon>Pezizomycotina</taxon>
        <taxon>Sordariomycetes</taxon>
        <taxon>Sordariomycetidae</taxon>
        <taxon>Diaporthales</taxon>
        <taxon>Cryphonectriaceae</taxon>
        <taxon>Cryphonectria-Endothia species complex</taxon>
        <taxon>Cryphonectria</taxon>
    </lineage>
</organism>
<dbReference type="PANTHER" id="PTHR32251:SF23">
    <property type="entry name" value="3-OXO-5-ALPHA-STEROID 4-DEHYDROGENASE (DUF1295)"/>
    <property type="match status" value="1"/>
</dbReference>
<dbReference type="PANTHER" id="PTHR32251">
    <property type="entry name" value="3-OXO-5-ALPHA-STEROID 4-DEHYDROGENASE"/>
    <property type="match status" value="1"/>
</dbReference>
<protein>
    <submittedName>
        <fullName evidence="2">DUF1295-domain-containing protein</fullName>
    </submittedName>
</protein>
<dbReference type="RefSeq" id="XP_040780962.1">
    <property type="nucleotide sequence ID" value="XM_040922859.1"/>
</dbReference>